<dbReference type="RefSeq" id="WP_186289863.1">
    <property type="nucleotide sequence ID" value="NZ_CACRSV010000020.1"/>
</dbReference>
<dbReference type="EMBL" id="JAWLRA010000012">
    <property type="protein sequence ID" value="MDW3126308.1"/>
    <property type="molecule type" value="Genomic_DNA"/>
</dbReference>
<evidence type="ECO:0000313" key="3">
    <source>
        <dbReference type="EMBL" id="VYS94855.1"/>
    </source>
</evidence>
<dbReference type="AlphaFoldDB" id="A0A6N2STP8"/>
<evidence type="ECO:0000313" key="2">
    <source>
        <dbReference type="EMBL" id="MDW3126308.1"/>
    </source>
</evidence>
<reference evidence="3" key="1">
    <citation type="submission" date="2019-11" db="EMBL/GenBank/DDBJ databases">
        <authorList>
            <person name="Feng L."/>
        </authorList>
    </citation>
    <scope>NUCLEOTIDE SEQUENCE</scope>
    <source>
        <strain evidence="3">BlongumLFYP82</strain>
    </source>
</reference>
<protein>
    <submittedName>
        <fullName evidence="3">Uncharacterized protein</fullName>
    </submittedName>
</protein>
<reference evidence="2" key="2">
    <citation type="submission" date="2023-10" db="EMBL/GenBank/DDBJ databases">
        <title>Rapid discrimination of Bifidobacterium longum Subspecies based on MALDI-TOF MS and Machine Learning.</title>
        <authorList>
            <person name="Chen J."/>
        </authorList>
    </citation>
    <scope>NUCLEOTIDE SEQUENCE</scope>
    <source>
        <strain evidence="2">YGMCC0039</strain>
    </source>
</reference>
<keyword evidence="1" id="KW-1133">Transmembrane helix</keyword>
<dbReference type="EMBL" id="CACRSV010000020">
    <property type="protein sequence ID" value="VYS94855.1"/>
    <property type="molecule type" value="Genomic_DNA"/>
</dbReference>
<keyword evidence="1" id="KW-0812">Transmembrane</keyword>
<sequence>MNRTETDTVSIVGHANHPTMLDETITPAARHRVLIAVLAMLLYRRMGMITPLIVAHGMYDVSTAMTNLTGIAVSSWPLVVGLAIMATPVVWAIVRCARWALYRLAANPNSATTE</sequence>
<name>A0A6N2STP8_BIFLN</name>
<dbReference type="Proteomes" id="UP001277803">
    <property type="component" value="Unassembled WGS sequence"/>
</dbReference>
<keyword evidence="1" id="KW-0472">Membrane</keyword>
<accession>A0A6N2STP8</accession>
<feature type="transmembrane region" description="Helical" evidence="1">
    <location>
        <begin position="74"/>
        <end position="94"/>
    </location>
</feature>
<organism evidence="3">
    <name type="scientific">Bifidobacterium longum</name>
    <dbReference type="NCBI Taxonomy" id="216816"/>
    <lineage>
        <taxon>Bacteria</taxon>
        <taxon>Bacillati</taxon>
        <taxon>Actinomycetota</taxon>
        <taxon>Actinomycetes</taxon>
        <taxon>Bifidobacteriales</taxon>
        <taxon>Bifidobacteriaceae</taxon>
        <taxon>Bifidobacterium</taxon>
    </lineage>
</organism>
<feature type="transmembrane region" description="Helical" evidence="1">
    <location>
        <begin position="33"/>
        <end position="54"/>
    </location>
</feature>
<gene>
    <name evidence="3" type="ORF">BLLFYP82_01082</name>
    <name evidence="2" type="ORF">RS890_04130</name>
</gene>
<evidence type="ECO:0000256" key="1">
    <source>
        <dbReference type="SAM" id="Phobius"/>
    </source>
</evidence>
<proteinExistence type="predicted"/>